<dbReference type="AlphaFoldDB" id="A0A1A7R6P4"/>
<feature type="transmembrane region" description="Helical" evidence="1">
    <location>
        <begin position="47"/>
        <end position="68"/>
    </location>
</feature>
<accession>A0A1A7R6P4</accession>
<keyword evidence="1" id="KW-0472">Membrane</keyword>
<evidence type="ECO:0000313" key="3">
    <source>
        <dbReference type="Proteomes" id="UP000248987"/>
    </source>
</evidence>
<evidence type="ECO:0000256" key="1">
    <source>
        <dbReference type="SAM" id="Phobius"/>
    </source>
</evidence>
<proteinExistence type="predicted"/>
<feature type="transmembrane region" description="Helical" evidence="1">
    <location>
        <begin position="119"/>
        <end position="142"/>
    </location>
</feature>
<name>A0A1A7R6P4_9FLAO</name>
<keyword evidence="1" id="KW-1133">Transmembrane helix</keyword>
<reference evidence="2 3" key="1">
    <citation type="submission" date="2018-06" db="EMBL/GenBank/DDBJ databases">
        <title>Genomic Encyclopedia of Archaeal and Bacterial Type Strains, Phase II (KMG-II): from individual species to whole genera.</title>
        <authorList>
            <person name="Goeker M."/>
        </authorList>
    </citation>
    <scope>NUCLEOTIDE SEQUENCE [LARGE SCALE GENOMIC DNA]</scope>
    <source>
        <strain evidence="2 3">DSM 12408</strain>
    </source>
</reference>
<dbReference type="OrthoDB" id="1446429at2"/>
<dbReference type="RefSeq" id="WP_066431822.1">
    <property type="nucleotide sequence ID" value="NZ_LZRN01000007.1"/>
</dbReference>
<sequence>MKLHKILKIVAALLGLAGVIFLVMIISEGDDAIKAAALDGDSAIIDPMAYVTYIIFALTLAFVLFFVLQNLFTHTDSLKSTLIGVGAFAAVLVISYVVSSGSDAGDYMYNGIPATENESHLVGAGLMAFYILIVGAAIAMLLSGIKKITK</sequence>
<dbReference type="STRING" id="49280.A9996_05160"/>
<evidence type="ECO:0000313" key="2">
    <source>
        <dbReference type="EMBL" id="RAJ25943.1"/>
    </source>
</evidence>
<organism evidence="2 3">
    <name type="scientific">Gelidibacter algens</name>
    <dbReference type="NCBI Taxonomy" id="49280"/>
    <lineage>
        <taxon>Bacteria</taxon>
        <taxon>Pseudomonadati</taxon>
        <taxon>Bacteroidota</taxon>
        <taxon>Flavobacteriia</taxon>
        <taxon>Flavobacteriales</taxon>
        <taxon>Flavobacteriaceae</taxon>
        <taxon>Gelidibacter</taxon>
    </lineage>
</organism>
<protein>
    <submittedName>
        <fullName evidence="2">Uncharacterized protein</fullName>
    </submittedName>
</protein>
<comment type="caution">
    <text evidence="2">The sequence shown here is derived from an EMBL/GenBank/DDBJ whole genome shotgun (WGS) entry which is preliminary data.</text>
</comment>
<gene>
    <name evidence="2" type="ORF">LX77_01362</name>
</gene>
<keyword evidence="1" id="KW-0812">Transmembrane</keyword>
<dbReference type="Proteomes" id="UP000248987">
    <property type="component" value="Unassembled WGS sequence"/>
</dbReference>
<dbReference type="EMBL" id="QLLQ01000003">
    <property type="protein sequence ID" value="RAJ25943.1"/>
    <property type="molecule type" value="Genomic_DNA"/>
</dbReference>
<keyword evidence="3" id="KW-1185">Reference proteome</keyword>
<feature type="transmembrane region" description="Helical" evidence="1">
    <location>
        <begin position="80"/>
        <end position="99"/>
    </location>
</feature>
<feature type="transmembrane region" description="Helical" evidence="1">
    <location>
        <begin position="7"/>
        <end position="27"/>
    </location>
</feature>